<evidence type="ECO:0000313" key="1">
    <source>
        <dbReference type="EMBL" id="CAD7392954.1"/>
    </source>
</evidence>
<proteinExistence type="predicted"/>
<dbReference type="EMBL" id="OC316614">
    <property type="protein sequence ID" value="CAD7392954.1"/>
    <property type="molecule type" value="Genomic_DNA"/>
</dbReference>
<reference evidence="1" key="1">
    <citation type="submission" date="2020-11" db="EMBL/GenBank/DDBJ databases">
        <authorList>
            <person name="Tran Van P."/>
        </authorList>
    </citation>
    <scope>NUCLEOTIDE SEQUENCE</scope>
</reference>
<gene>
    <name evidence="1" type="ORF">TCEB3V08_LOCUS954</name>
</gene>
<accession>A0A7R9CAP4</accession>
<organism evidence="1">
    <name type="scientific">Timema cristinae</name>
    <name type="common">Walking stick</name>
    <dbReference type="NCBI Taxonomy" id="61476"/>
    <lineage>
        <taxon>Eukaryota</taxon>
        <taxon>Metazoa</taxon>
        <taxon>Ecdysozoa</taxon>
        <taxon>Arthropoda</taxon>
        <taxon>Hexapoda</taxon>
        <taxon>Insecta</taxon>
        <taxon>Pterygota</taxon>
        <taxon>Neoptera</taxon>
        <taxon>Polyneoptera</taxon>
        <taxon>Phasmatodea</taxon>
        <taxon>Timematodea</taxon>
        <taxon>Timematoidea</taxon>
        <taxon>Timematidae</taxon>
        <taxon>Timema</taxon>
    </lineage>
</organism>
<dbReference type="AlphaFoldDB" id="A0A7R9CAP4"/>
<name>A0A7R9CAP4_TIMCR</name>
<protein>
    <submittedName>
        <fullName evidence="1">Uncharacterized protein</fullName>
    </submittedName>
</protein>
<sequence>MKSLIRITKSKTFKIHTLLSKIRKIYIDINVNLSRNGSRMNSIFEKILKYIFYWYMLKNHNMEISSLLQLDDSKISNKIVGTCVEKNILTVFGQQLKIIVIILSSGIFVIRVISKQEKSVYNFQVPAKRGIEQNVLQNDHNINTDTRFVQTVQSYQT</sequence>